<feature type="transmembrane region" description="Helical" evidence="7">
    <location>
        <begin position="69"/>
        <end position="86"/>
    </location>
</feature>
<keyword evidence="4 7" id="KW-0812">Transmembrane</keyword>
<dbReference type="InterPro" id="IPR007341">
    <property type="entry name" value="Transgly_assoc"/>
</dbReference>
<sequence>MDLGFWDVISWIVFGLIAGAIARLLVPGKQAIGWIMTILLGIAGSFVGGFLFSLLPFGRPAGDFSPTNLIGSIIGAVVLLLIYIYATKKR</sequence>
<feature type="transmembrane region" description="Helical" evidence="7">
    <location>
        <begin position="33"/>
        <end position="57"/>
    </location>
</feature>
<evidence type="ECO:0000256" key="2">
    <source>
        <dbReference type="ARBA" id="ARBA00011006"/>
    </source>
</evidence>
<comment type="caution">
    <text evidence="8">The sequence shown here is derived from an EMBL/GenBank/DDBJ whole genome shotgun (WGS) entry which is preliminary data.</text>
</comment>
<dbReference type="PANTHER" id="PTHR33884:SF3">
    <property type="entry name" value="UPF0410 PROTEIN YMGE"/>
    <property type="match status" value="1"/>
</dbReference>
<keyword evidence="3" id="KW-1003">Cell membrane</keyword>
<feature type="transmembrane region" description="Helical" evidence="7">
    <location>
        <begin position="6"/>
        <end position="26"/>
    </location>
</feature>
<evidence type="ECO:0000256" key="1">
    <source>
        <dbReference type="ARBA" id="ARBA00004651"/>
    </source>
</evidence>
<evidence type="ECO:0000256" key="5">
    <source>
        <dbReference type="ARBA" id="ARBA00022989"/>
    </source>
</evidence>
<reference evidence="8 9" key="1">
    <citation type="journal article" date="2020" name="Syst. Appl. Microbiol.">
        <title>Alienimonas chondri sp. nov., a novel planctomycete isolated from the biofilm of the red alga Chondrus crispus.</title>
        <authorList>
            <person name="Vitorino I."/>
            <person name="Albuquerque L."/>
            <person name="Wiegand S."/>
            <person name="Kallscheuer N."/>
            <person name="da Costa M.S."/>
            <person name="Lobo-da-Cunha A."/>
            <person name="Jogler C."/>
            <person name="Lage O.M."/>
        </authorList>
    </citation>
    <scope>NUCLEOTIDE SEQUENCE [LARGE SCALE GENOMIC DNA]</scope>
    <source>
        <strain evidence="8 9">LzC2</strain>
    </source>
</reference>
<keyword evidence="6 7" id="KW-0472">Membrane</keyword>
<evidence type="ECO:0008006" key="10">
    <source>
        <dbReference type="Google" id="ProtNLM"/>
    </source>
</evidence>
<evidence type="ECO:0000313" key="9">
    <source>
        <dbReference type="Proteomes" id="UP000609651"/>
    </source>
</evidence>
<dbReference type="Proteomes" id="UP000609651">
    <property type="component" value="Unassembled WGS sequence"/>
</dbReference>
<evidence type="ECO:0000256" key="4">
    <source>
        <dbReference type="ARBA" id="ARBA00022692"/>
    </source>
</evidence>
<accession>A0ABX1VKI5</accession>
<proteinExistence type="inferred from homology"/>
<dbReference type="Pfam" id="PF04226">
    <property type="entry name" value="Transgly_assoc"/>
    <property type="match status" value="1"/>
</dbReference>
<name>A0ABX1VKI5_9PLAN</name>
<evidence type="ECO:0000256" key="7">
    <source>
        <dbReference type="SAM" id="Phobius"/>
    </source>
</evidence>
<comment type="similarity">
    <text evidence="2">Belongs to the UPF0410 family.</text>
</comment>
<evidence type="ECO:0000256" key="3">
    <source>
        <dbReference type="ARBA" id="ARBA00022475"/>
    </source>
</evidence>
<keyword evidence="5 7" id="KW-1133">Transmembrane helix</keyword>
<gene>
    <name evidence="8" type="ORF">LzC2_40310</name>
</gene>
<protein>
    <recommendedName>
        <fullName evidence="10">GlsB/YeaQ/YmgE family stress response membrane protein</fullName>
    </recommendedName>
</protein>
<comment type="subcellular location">
    <subcellularLocation>
        <location evidence="1">Cell membrane</location>
        <topology evidence="1">Multi-pass membrane protein</topology>
    </subcellularLocation>
</comment>
<evidence type="ECO:0000313" key="8">
    <source>
        <dbReference type="EMBL" id="NNJ27920.1"/>
    </source>
</evidence>
<dbReference type="PANTHER" id="PTHR33884">
    <property type="entry name" value="UPF0410 PROTEIN YMGE"/>
    <property type="match status" value="1"/>
</dbReference>
<organism evidence="8 9">
    <name type="scientific">Alienimonas chondri</name>
    <dbReference type="NCBI Taxonomy" id="2681879"/>
    <lineage>
        <taxon>Bacteria</taxon>
        <taxon>Pseudomonadati</taxon>
        <taxon>Planctomycetota</taxon>
        <taxon>Planctomycetia</taxon>
        <taxon>Planctomycetales</taxon>
        <taxon>Planctomycetaceae</taxon>
        <taxon>Alienimonas</taxon>
    </lineage>
</organism>
<keyword evidence="9" id="KW-1185">Reference proteome</keyword>
<evidence type="ECO:0000256" key="6">
    <source>
        <dbReference type="ARBA" id="ARBA00023136"/>
    </source>
</evidence>
<dbReference type="EMBL" id="WTPX01000232">
    <property type="protein sequence ID" value="NNJ27920.1"/>
    <property type="molecule type" value="Genomic_DNA"/>
</dbReference>